<keyword evidence="5" id="KW-1185">Reference proteome</keyword>
<dbReference type="Gene3D" id="3.30.70.270">
    <property type="match status" value="2"/>
</dbReference>
<evidence type="ECO:0000313" key="5">
    <source>
        <dbReference type="Proteomes" id="UP000765509"/>
    </source>
</evidence>
<sequence>MYGIDLHNNKDRYFTIGDNKHHKFAFSPFKRKITLNEAEKSLLLTDSHENKLSSLLYDHGEAFASDKEPLVAIIGHEVDIIHNIERLYPPLLRRPAYPESPKLREALEINIKELLDLGVIRQVGNDEGVEINTQVIVAWHNVKSRMVGDFRDLNTYTVPEGYPITKIQIALTKISQEVYIATMDSLKGVHQSVVTQRARKYLRIIVHCGVYEYLMMPFGIKNAPSHFQRMKNEIFPEELSGGWLIIHIDDIIVCSKTWGEYMYRLSGVLTKVQSVNMKISSNKCNFGIKELKVLGNVSFLGFSGYYRQHIKDLSSIERPLHKLCDKDTVVEMTVDRFKAFESLRQALTTAPLLLMPEFKLPFKLYIDESGDGLGATLHQVHIVNNKAVEGPICVISRQIKPTQARYGASQME</sequence>
<evidence type="ECO:0000256" key="1">
    <source>
        <dbReference type="ARBA" id="ARBA00023268"/>
    </source>
</evidence>
<dbReference type="Pfam" id="PF00078">
    <property type="entry name" value="RVT_1"/>
    <property type="match status" value="1"/>
</dbReference>
<evidence type="ECO:0008006" key="6">
    <source>
        <dbReference type="Google" id="ProtNLM"/>
    </source>
</evidence>
<dbReference type="InterPro" id="IPR043128">
    <property type="entry name" value="Rev_trsase/Diguanyl_cyclase"/>
</dbReference>
<keyword evidence="1" id="KW-0511">Multifunctional enzyme</keyword>
<dbReference type="Proteomes" id="UP000765509">
    <property type="component" value="Unassembled WGS sequence"/>
</dbReference>
<dbReference type="PANTHER" id="PTHR37984">
    <property type="entry name" value="PROTEIN CBG26694"/>
    <property type="match status" value="1"/>
</dbReference>
<dbReference type="GO" id="GO:0003824">
    <property type="term" value="F:catalytic activity"/>
    <property type="evidence" value="ECO:0007669"/>
    <property type="project" value="UniProtKB-KW"/>
</dbReference>
<dbReference type="InterPro" id="IPR041577">
    <property type="entry name" value="RT_RNaseH_2"/>
</dbReference>
<evidence type="ECO:0000259" key="3">
    <source>
        <dbReference type="Pfam" id="PF17919"/>
    </source>
</evidence>
<feature type="domain" description="Reverse transcriptase/retrotransposon-derived protein RNase H-like" evidence="3">
    <location>
        <begin position="337"/>
        <end position="411"/>
    </location>
</feature>
<dbReference type="PANTHER" id="PTHR37984:SF5">
    <property type="entry name" value="PROTEIN NYNRIN-LIKE"/>
    <property type="match status" value="1"/>
</dbReference>
<dbReference type="Gene3D" id="3.10.10.10">
    <property type="entry name" value="HIV Type 1 Reverse Transcriptase, subunit A, domain 1"/>
    <property type="match status" value="1"/>
</dbReference>
<gene>
    <name evidence="4" type="ORF">O181_088719</name>
</gene>
<feature type="domain" description="Reverse transcriptase" evidence="2">
    <location>
        <begin position="143"/>
        <end position="295"/>
    </location>
</feature>
<name>A0A9Q3P460_9BASI</name>
<dbReference type="EMBL" id="AVOT02054268">
    <property type="protein sequence ID" value="MBW0549004.1"/>
    <property type="molecule type" value="Genomic_DNA"/>
</dbReference>
<dbReference type="InterPro" id="IPR000477">
    <property type="entry name" value="RT_dom"/>
</dbReference>
<accession>A0A9Q3P460</accession>
<comment type="caution">
    <text evidence="4">The sequence shown here is derived from an EMBL/GenBank/DDBJ whole genome shotgun (WGS) entry which is preliminary data.</text>
</comment>
<organism evidence="4 5">
    <name type="scientific">Austropuccinia psidii MF-1</name>
    <dbReference type="NCBI Taxonomy" id="1389203"/>
    <lineage>
        <taxon>Eukaryota</taxon>
        <taxon>Fungi</taxon>
        <taxon>Dikarya</taxon>
        <taxon>Basidiomycota</taxon>
        <taxon>Pucciniomycotina</taxon>
        <taxon>Pucciniomycetes</taxon>
        <taxon>Pucciniales</taxon>
        <taxon>Sphaerophragmiaceae</taxon>
        <taxon>Austropuccinia</taxon>
    </lineage>
</organism>
<dbReference type="InterPro" id="IPR050951">
    <property type="entry name" value="Retrovirus_Pol_polyprotein"/>
</dbReference>
<dbReference type="CDD" id="cd01647">
    <property type="entry name" value="RT_LTR"/>
    <property type="match status" value="1"/>
</dbReference>
<dbReference type="AlphaFoldDB" id="A0A9Q3P460"/>
<dbReference type="OrthoDB" id="4358334at2759"/>
<evidence type="ECO:0000313" key="4">
    <source>
        <dbReference type="EMBL" id="MBW0549004.1"/>
    </source>
</evidence>
<evidence type="ECO:0000259" key="2">
    <source>
        <dbReference type="Pfam" id="PF00078"/>
    </source>
</evidence>
<proteinExistence type="predicted"/>
<dbReference type="InterPro" id="IPR043502">
    <property type="entry name" value="DNA/RNA_pol_sf"/>
</dbReference>
<reference evidence="4" key="1">
    <citation type="submission" date="2021-03" db="EMBL/GenBank/DDBJ databases">
        <title>Draft genome sequence of rust myrtle Austropuccinia psidii MF-1, a brazilian biotype.</title>
        <authorList>
            <person name="Quecine M.C."/>
            <person name="Pachon D.M.R."/>
            <person name="Bonatelli M.L."/>
            <person name="Correr F.H."/>
            <person name="Franceschini L.M."/>
            <person name="Leite T.F."/>
            <person name="Margarido G.R.A."/>
            <person name="Almeida C.A."/>
            <person name="Ferrarezi J.A."/>
            <person name="Labate C.A."/>
        </authorList>
    </citation>
    <scope>NUCLEOTIDE SEQUENCE</scope>
    <source>
        <strain evidence="4">MF-1</strain>
    </source>
</reference>
<dbReference type="SUPFAM" id="SSF56672">
    <property type="entry name" value="DNA/RNA polymerases"/>
    <property type="match status" value="1"/>
</dbReference>
<dbReference type="Pfam" id="PF17919">
    <property type="entry name" value="RT_RNaseH_2"/>
    <property type="match status" value="1"/>
</dbReference>
<protein>
    <recommendedName>
        <fullName evidence="6">Reverse transcriptase domain-containing protein</fullName>
    </recommendedName>
</protein>